<protein>
    <submittedName>
        <fullName evidence="1">Sel1 repeat family protein</fullName>
    </submittedName>
</protein>
<name>A0ABW8J956_9GAMM</name>
<reference evidence="1 2" key="1">
    <citation type="submission" date="2020-10" db="EMBL/GenBank/DDBJ databases">
        <title>Phylogeny of dyella-like bacteria.</title>
        <authorList>
            <person name="Fu J."/>
        </authorList>
    </citation>
    <scope>NUCLEOTIDE SEQUENCE [LARGE SCALE GENOMIC DNA]</scope>
    <source>
        <strain evidence="1 2">KACC 19113</strain>
    </source>
</reference>
<keyword evidence="2" id="KW-1185">Reference proteome</keyword>
<accession>A0ABW8J956</accession>
<comment type="caution">
    <text evidence="1">The sequence shown here is derived from an EMBL/GenBank/DDBJ whole genome shotgun (WGS) entry which is preliminary data.</text>
</comment>
<dbReference type="Proteomes" id="UP001620339">
    <property type="component" value="Unassembled WGS sequence"/>
</dbReference>
<evidence type="ECO:0000313" key="2">
    <source>
        <dbReference type="Proteomes" id="UP001620339"/>
    </source>
</evidence>
<sequence>MICALMIGFAFLFTGEAQQGANSQPSTSPIPMSGSVDVLSKAALWGDATAAWQLMEYYMYEKNMDPKYKYWTLIGAENGDPGAQFNEYNILSGSDDPMDWRRAYYWLRKAVENRAPYSKIEMDRCFPFGHFESMKKECFGSRRP</sequence>
<proteinExistence type="predicted"/>
<dbReference type="RefSeq" id="WP_404614868.1">
    <property type="nucleotide sequence ID" value="NZ_JADIKK010000008.1"/>
</dbReference>
<evidence type="ECO:0000313" key="1">
    <source>
        <dbReference type="EMBL" id="MFK2878268.1"/>
    </source>
</evidence>
<organism evidence="1 2">
    <name type="scientific">Rhodanobacter hydrolyticus</name>
    <dbReference type="NCBI Taxonomy" id="2250595"/>
    <lineage>
        <taxon>Bacteria</taxon>
        <taxon>Pseudomonadati</taxon>
        <taxon>Pseudomonadota</taxon>
        <taxon>Gammaproteobacteria</taxon>
        <taxon>Lysobacterales</taxon>
        <taxon>Rhodanobacteraceae</taxon>
        <taxon>Rhodanobacter</taxon>
    </lineage>
</organism>
<dbReference type="SUPFAM" id="SSF81901">
    <property type="entry name" value="HCP-like"/>
    <property type="match status" value="1"/>
</dbReference>
<dbReference type="EMBL" id="JADIKK010000008">
    <property type="protein sequence ID" value="MFK2878268.1"/>
    <property type="molecule type" value="Genomic_DNA"/>
</dbReference>
<gene>
    <name evidence="1" type="ORF">ISP25_14420</name>
</gene>
<dbReference type="InterPro" id="IPR011990">
    <property type="entry name" value="TPR-like_helical_dom_sf"/>
</dbReference>
<dbReference type="Gene3D" id="1.25.40.10">
    <property type="entry name" value="Tetratricopeptide repeat domain"/>
    <property type="match status" value="1"/>
</dbReference>